<keyword evidence="8" id="KW-1185">Reference proteome</keyword>
<dbReference type="PROSITE" id="PS50865">
    <property type="entry name" value="ZF_MYND_2"/>
    <property type="match status" value="1"/>
</dbReference>
<accession>A0AAW0GL22</accession>
<comment type="caution">
    <text evidence="7">The sequence shown here is derived from an EMBL/GenBank/DDBJ whole genome shotgun (WGS) entry which is preliminary data.</text>
</comment>
<dbReference type="Gene3D" id="6.10.140.2220">
    <property type="match status" value="1"/>
</dbReference>
<keyword evidence="3" id="KW-0862">Zinc</keyword>
<reference evidence="7 8" key="1">
    <citation type="submission" date="2022-09" db="EMBL/GenBank/DDBJ databases">
        <authorList>
            <person name="Palmer J.M."/>
        </authorList>
    </citation>
    <scope>NUCLEOTIDE SEQUENCE [LARGE SCALE GENOMIC DNA]</scope>
    <source>
        <strain evidence="7 8">DSM 7382</strain>
    </source>
</reference>
<dbReference type="Proteomes" id="UP001385951">
    <property type="component" value="Unassembled WGS sequence"/>
</dbReference>
<evidence type="ECO:0000256" key="5">
    <source>
        <dbReference type="SAM" id="SignalP"/>
    </source>
</evidence>
<feature type="domain" description="MYND-type" evidence="6">
    <location>
        <begin position="111"/>
        <end position="151"/>
    </location>
</feature>
<proteinExistence type="predicted"/>
<protein>
    <recommendedName>
        <fullName evidence="6">MYND-type domain-containing protein</fullName>
    </recommendedName>
</protein>
<evidence type="ECO:0000259" key="6">
    <source>
        <dbReference type="PROSITE" id="PS50865"/>
    </source>
</evidence>
<name>A0AAW0GL22_9APHY</name>
<evidence type="ECO:0000313" key="7">
    <source>
        <dbReference type="EMBL" id="KAK7691849.1"/>
    </source>
</evidence>
<evidence type="ECO:0000256" key="3">
    <source>
        <dbReference type="ARBA" id="ARBA00022833"/>
    </source>
</evidence>
<evidence type="ECO:0000256" key="4">
    <source>
        <dbReference type="PROSITE-ProRule" id="PRU00134"/>
    </source>
</evidence>
<dbReference type="InterPro" id="IPR002893">
    <property type="entry name" value="Znf_MYND"/>
</dbReference>
<feature type="signal peptide" evidence="5">
    <location>
        <begin position="1"/>
        <end position="16"/>
    </location>
</feature>
<organism evidence="7 8">
    <name type="scientific">Cerrena zonata</name>
    <dbReference type="NCBI Taxonomy" id="2478898"/>
    <lineage>
        <taxon>Eukaryota</taxon>
        <taxon>Fungi</taxon>
        <taxon>Dikarya</taxon>
        <taxon>Basidiomycota</taxon>
        <taxon>Agaricomycotina</taxon>
        <taxon>Agaricomycetes</taxon>
        <taxon>Polyporales</taxon>
        <taxon>Cerrenaceae</taxon>
        <taxon>Cerrena</taxon>
    </lineage>
</organism>
<dbReference type="EMBL" id="JASBNA010000005">
    <property type="protein sequence ID" value="KAK7691849.1"/>
    <property type="molecule type" value="Genomic_DNA"/>
</dbReference>
<keyword evidence="5" id="KW-0732">Signal</keyword>
<keyword evidence="1" id="KW-0479">Metal-binding</keyword>
<feature type="chain" id="PRO_5043373446" description="MYND-type domain-containing protein" evidence="5">
    <location>
        <begin position="17"/>
        <end position="259"/>
    </location>
</feature>
<keyword evidence="2 4" id="KW-0863">Zinc-finger</keyword>
<sequence>MTIWLIQTGLLRVLLCSDRQMEQLASLFPEYKDIVVNFLSDIFRPFCIFKSFVTALHQEMDALRQLGTGIDISNSHLRGAFQELKLVVETQMVILCDVQYEPIRVYQICNGPTCRAKDTEHRFRRCGGCFIDYYCSAECQKSNWSSHKAMCLDTRQRLSHCHVGDIPSPDMKYLKKIIAYHLTRISHNPNYDPDFEESRNKRLHIQFNFQKSPFEISVAVDQDGIPGIEVMATVSRGSYTRSLTVETTLEELTAVRTEH</sequence>
<gene>
    <name evidence="7" type="ORF">QCA50_005253</name>
</gene>
<dbReference type="Pfam" id="PF01753">
    <property type="entry name" value="zf-MYND"/>
    <property type="match status" value="1"/>
</dbReference>
<dbReference type="AlphaFoldDB" id="A0AAW0GL22"/>
<evidence type="ECO:0000313" key="8">
    <source>
        <dbReference type="Proteomes" id="UP001385951"/>
    </source>
</evidence>
<dbReference type="GO" id="GO:0008270">
    <property type="term" value="F:zinc ion binding"/>
    <property type="evidence" value="ECO:0007669"/>
    <property type="project" value="UniProtKB-KW"/>
</dbReference>
<evidence type="ECO:0000256" key="1">
    <source>
        <dbReference type="ARBA" id="ARBA00022723"/>
    </source>
</evidence>
<dbReference type="SUPFAM" id="SSF144232">
    <property type="entry name" value="HIT/MYND zinc finger-like"/>
    <property type="match status" value="1"/>
</dbReference>
<evidence type="ECO:0000256" key="2">
    <source>
        <dbReference type="ARBA" id="ARBA00022771"/>
    </source>
</evidence>